<dbReference type="Proteomes" id="UP001162483">
    <property type="component" value="Unassembled WGS sequence"/>
</dbReference>
<comment type="caution">
    <text evidence="1">The sequence shown here is derived from an EMBL/GenBank/DDBJ whole genome shotgun (WGS) entry which is preliminary data.</text>
</comment>
<accession>A0ABN9F9Y8</accession>
<reference evidence="1" key="1">
    <citation type="submission" date="2023-05" db="EMBL/GenBank/DDBJ databases">
        <authorList>
            <person name="Stuckert A."/>
        </authorList>
    </citation>
    <scope>NUCLEOTIDE SEQUENCE</scope>
</reference>
<dbReference type="EMBL" id="CATNWA010016585">
    <property type="protein sequence ID" value="CAI9593817.1"/>
    <property type="molecule type" value="Genomic_DNA"/>
</dbReference>
<gene>
    <name evidence="1" type="ORF">SPARVUS_LOCUS11622899</name>
</gene>
<name>A0ABN9F9Y8_9NEOB</name>
<evidence type="ECO:0000313" key="2">
    <source>
        <dbReference type="Proteomes" id="UP001162483"/>
    </source>
</evidence>
<proteinExistence type="predicted"/>
<evidence type="ECO:0000313" key="1">
    <source>
        <dbReference type="EMBL" id="CAI9593817.1"/>
    </source>
</evidence>
<sequence>CRKLVTSVHCALQHALTPLCHFTWPTTSWLSCCCSQLLLSRSVIIPLTVDYGIFCSKEISQIDLLHRWQPITVPRLHSLSSWEIPIFSQMFVEAVCMPRCLILYTCGHVGDWNT</sequence>
<organism evidence="1 2">
    <name type="scientific">Staurois parvus</name>
    <dbReference type="NCBI Taxonomy" id="386267"/>
    <lineage>
        <taxon>Eukaryota</taxon>
        <taxon>Metazoa</taxon>
        <taxon>Chordata</taxon>
        <taxon>Craniata</taxon>
        <taxon>Vertebrata</taxon>
        <taxon>Euteleostomi</taxon>
        <taxon>Amphibia</taxon>
        <taxon>Batrachia</taxon>
        <taxon>Anura</taxon>
        <taxon>Neobatrachia</taxon>
        <taxon>Ranoidea</taxon>
        <taxon>Ranidae</taxon>
        <taxon>Staurois</taxon>
    </lineage>
</organism>
<protein>
    <submittedName>
        <fullName evidence="1">Uncharacterized protein</fullName>
    </submittedName>
</protein>
<feature type="non-terminal residue" evidence="1">
    <location>
        <position position="1"/>
    </location>
</feature>
<keyword evidence="2" id="KW-1185">Reference proteome</keyword>